<dbReference type="InterPro" id="IPR004291">
    <property type="entry name" value="Transposase_IS66_central"/>
</dbReference>
<organism evidence="2 3">
    <name type="scientific">Burkholderia thailandensis (strain ATCC 700388 / DSM 13276 / CCUG 48851 / CIP 106301 / E264)</name>
    <dbReference type="NCBI Taxonomy" id="271848"/>
    <lineage>
        <taxon>Bacteria</taxon>
        <taxon>Pseudomonadati</taxon>
        <taxon>Pseudomonadota</taxon>
        <taxon>Betaproteobacteria</taxon>
        <taxon>Burkholderiales</taxon>
        <taxon>Burkholderiaceae</taxon>
        <taxon>Burkholderia</taxon>
        <taxon>pseudomallei group</taxon>
    </lineage>
</organism>
<evidence type="ECO:0000259" key="1">
    <source>
        <dbReference type="Pfam" id="PF03050"/>
    </source>
</evidence>
<reference evidence="2 3" key="1">
    <citation type="journal article" date="2005" name="BMC Genomics">
        <title>Bacterial genome adaptation to niches: divergence of the potential virulence genes in three Burkholderia species of different survival strategies.</title>
        <authorList>
            <person name="Kim H.S."/>
            <person name="Schell M.A."/>
            <person name="Yu Y."/>
            <person name="Ulrich R.L."/>
            <person name="Sarria S.H."/>
            <person name="Nierman W.C."/>
            <person name="DeShazer D."/>
        </authorList>
    </citation>
    <scope>NUCLEOTIDE SEQUENCE [LARGE SCALE GENOMIC DNA]</scope>
    <source>
        <strain evidence="3">ATCC 700388 / DSM 13276 / CCUG 48851 / CIP 106301 / E264</strain>
    </source>
</reference>
<proteinExistence type="predicted"/>
<accession>Q2SUC3</accession>
<feature type="domain" description="Transposase IS66 central" evidence="1">
    <location>
        <begin position="20"/>
        <end position="60"/>
    </location>
</feature>
<dbReference type="Proteomes" id="UP000001930">
    <property type="component" value="Chromosome I"/>
</dbReference>
<dbReference type="Pfam" id="PF03050">
    <property type="entry name" value="DDE_Tnp_IS66"/>
    <property type="match status" value="1"/>
</dbReference>
<name>Q2SUC3_BURTA</name>
<sequence>MKSIDQTWLTADGAASGSGIGALYKIEDAIRGKPPDERRAYREAHARPLLSQLHAWLVAQLIGP</sequence>
<dbReference type="EMBL" id="CP000086">
    <property type="protein sequence ID" value="ABC37114.1"/>
    <property type="molecule type" value="Genomic_DNA"/>
</dbReference>
<evidence type="ECO:0000313" key="2">
    <source>
        <dbReference type="EMBL" id="ABC37114.1"/>
    </source>
</evidence>
<evidence type="ECO:0000313" key="3">
    <source>
        <dbReference type="Proteomes" id="UP000001930"/>
    </source>
</evidence>
<keyword evidence="3" id="KW-1185">Reference proteome</keyword>
<dbReference type="AlphaFoldDB" id="Q2SUC3"/>
<dbReference type="HOGENOM" id="CLU_2859176_0_0_4"/>
<dbReference type="KEGG" id="bte:BTH_I2971"/>
<gene>
    <name evidence="2" type="ordered locus">BTH_I2971</name>
</gene>
<protein>
    <recommendedName>
        <fullName evidence="1">Transposase IS66 central domain-containing protein</fullName>
    </recommendedName>
</protein>